<dbReference type="RefSeq" id="WP_317835045.1">
    <property type="nucleotide sequence ID" value="NZ_CP136920.1"/>
</dbReference>
<dbReference type="InterPro" id="IPR000594">
    <property type="entry name" value="ThiF_NAD_FAD-bd"/>
</dbReference>
<dbReference type="Pfam" id="PF00899">
    <property type="entry name" value="ThiF"/>
    <property type="match status" value="1"/>
</dbReference>
<feature type="domain" description="THIF-type NAD/FAD binding fold" evidence="1">
    <location>
        <begin position="14"/>
        <end position="256"/>
    </location>
</feature>
<reference evidence="2 3" key="1">
    <citation type="submission" date="2023-10" db="EMBL/GenBank/DDBJ databases">
        <title>Rubellicoccus peritrichatus gen. nov., sp. nov., isolated from an algae of coral reef tank.</title>
        <authorList>
            <person name="Luo J."/>
        </authorList>
    </citation>
    <scope>NUCLEOTIDE SEQUENCE [LARGE SCALE GENOMIC DNA]</scope>
    <source>
        <strain evidence="2 3">CR14</strain>
    </source>
</reference>
<dbReference type="CDD" id="cd00755">
    <property type="entry name" value="YgdL_like"/>
    <property type="match status" value="1"/>
</dbReference>
<name>A0AAQ3LF38_9BACT</name>
<dbReference type="SUPFAM" id="SSF69572">
    <property type="entry name" value="Activating enzymes of the ubiquitin-like proteins"/>
    <property type="match status" value="1"/>
</dbReference>
<dbReference type="Proteomes" id="UP001304300">
    <property type="component" value="Chromosome"/>
</dbReference>
<dbReference type="GO" id="GO:0061504">
    <property type="term" value="P:cyclic threonylcarbamoyladenosine biosynthetic process"/>
    <property type="evidence" value="ECO:0007669"/>
    <property type="project" value="TreeGrafter"/>
</dbReference>
<dbReference type="PANTHER" id="PTHR43267">
    <property type="entry name" value="TRNA THREONYLCARBAMOYLADENOSINE DEHYDRATASE"/>
    <property type="match status" value="1"/>
</dbReference>
<dbReference type="AlphaFoldDB" id="A0AAQ3LF38"/>
<dbReference type="Gene3D" id="3.40.50.720">
    <property type="entry name" value="NAD(P)-binding Rossmann-like Domain"/>
    <property type="match status" value="1"/>
</dbReference>
<protein>
    <submittedName>
        <fullName evidence="2">tRNA threonylcarbamoyladenosine dehydratase</fullName>
    </submittedName>
</protein>
<dbReference type="GO" id="GO:0061503">
    <property type="term" value="F:tRNA threonylcarbamoyladenosine dehydratase"/>
    <property type="evidence" value="ECO:0007669"/>
    <property type="project" value="TreeGrafter"/>
</dbReference>
<dbReference type="InterPro" id="IPR035985">
    <property type="entry name" value="Ubiquitin-activating_enz"/>
</dbReference>
<sequence>MDDFQQRFSGLGRLYSTDGLDRLRAAHVCVIGIGGVGVWTAEALARSGVGALTLVDLDDICVTNTNRQLHALDGTFGKLKVEAMAERIQAINPACKVDARAEFFTEKNAHDFLAQDFDCIVDAIDSVKNKCLLISECRQQKMPLVSTAGAGGRRDPTTVRVVDLTRVFNDPLSALVRKKLRYEFGFPKDLNEDFGIPCVFSTERPIYPRDDGSVSTERESGADYRLNCDYGFGTAAFITGAYGFAAAAEVVRLITNGFQNSP</sequence>
<dbReference type="PANTHER" id="PTHR43267:SF1">
    <property type="entry name" value="TRNA THREONYLCARBAMOYLADENOSINE DEHYDRATASE"/>
    <property type="match status" value="1"/>
</dbReference>
<proteinExistence type="predicted"/>
<evidence type="ECO:0000259" key="1">
    <source>
        <dbReference type="Pfam" id="PF00899"/>
    </source>
</evidence>
<dbReference type="InterPro" id="IPR045886">
    <property type="entry name" value="ThiF/MoeB/HesA"/>
</dbReference>
<evidence type="ECO:0000313" key="3">
    <source>
        <dbReference type="Proteomes" id="UP001304300"/>
    </source>
</evidence>
<dbReference type="KEGG" id="puo:RZN69_05430"/>
<evidence type="ECO:0000313" key="2">
    <source>
        <dbReference type="EMBL" id="WOO42523.1"/>
    </source>
</evidence>
<dbReference type="GO" id="GO:0008641">
    <property type="term" value="F:ubiquitin-like modifier activating enzyme activity"/>
    <property type="evidence" value="ECO:0007669"/>
    <property type="project" value="InterPro"/>
</dbReference>
<gene>
    <name evidence="2" type="ORF">RZN69_05430</name>
</gene>
<dbReference type="EMBL" id="CP136920">
    <property type="protein sequence ID" value="WOO42523.1"/>
    <property type="molecule type" value="Genomic_DNA"/>
</dbReference>
<keyword evidence="3" id="KW-1185">Reference proteome</keyword>
<accession>A0AAQ3LF38</accession>
<organism evidence="2 3">
    <name type="scientific">Rubellicoccus peritrichatus</name>
    <dbReference type="NCBI Taxonomy" id="3080537"/>
    <lineage>
        <taxon>Bacteria</taxon>
        <taxon>Pseudomonadati</taxon>
        <taxon>Verrucomicrobiota</taxon>
        <taxon>Opitutia</taxon>
        <taxon>Puniceicoccales</taxon>
        <taxon>Cerasicoccaceae</taxon>
        <taxon>Rubellicoccus</taxon>
    </lineage>
</organism>